<evidence type="ECO:0000256" key="8">
    <source>
        <dbReference type="ARBA" id="ARBA00022963"/>
    </source>
</evidence>
<feature type="non-terminal residue" evidence="15">
    <location>
        <position position="1"/>
    </location>
</feature>
<dbReference type="GO" id="GO:0008289">
    <property type="term" value="F:lipid binding"/>
    <property type="evidence" value="ECO:0007669"/>
    <property type="project" value="InterPro"/>
</dbReference>
<comment type="function">
    <text evidence="13">Component of triglyceride-rich very low density lipoproteins (VLDL) and high density lipoproteins (HDL) in plasma. Plays a multifaceted role in triglyceride homeostasis. Intracellularly, promotes hepatic very low density lipoprotein 1 (VLDL1) assembly and secretion; extracellularly, attenuates hydrolysis and clearance of triglyceride-rich lipoproteins (TRLs). Impairs the lipolysis of TRLs by inhibiting lipoprotein lipase and the hepatic uptake of TRLs by remnant receptors. Formed of several curved helices connected via semiflexible hinges, so that it can wrap tightly around the curved micelle surface and easily adapt to the different diameters of its natural binding partners.</text>
</comment>
<protein>
    <recommendedName>
        <fullName evidence="3">Apolipoprotein C-III</fullName>
    </recommendedName>
    <alternativeName>
        <fullName evidence="12">Apolipoprotein C3</fullName>
    </alternativeName>
</protein>
<evidence type="ECO:0000256" key="7">
    <source>
        <dbReference type="ARBA" id="ARBA00022729"/>
    </source>
</evidence>
<keyword evidence="6" id="KW-0964">Secreted</keyword>
<proteinExistence type="inferred from homology"/>
<keyword evidence="16" id="KW-1185">Reference proteome</keyword>
<comment type="caution">
    <text evidence="15">The sequence shown here is derived from an EMBL/GenBank/DDBJ whole genome shotgun (WGS) entry which is preliminary data.</text>
</comment>
<comment type="similarity">
    <text evidence="2">Belongs to the apolipoprotein C3 family.</text>
</comment>
<gene>
    <name evidence="15" type="primary">Apoc3</name>
    <name evidence="15" type="ORF">PITSOR_R14982</name>
</gene>
<evidence type="ECO:0000256" key="2">
    <source>
        <dbReference type="ARBA" id="ARBA00011008"/>
    </source>
</evidence>
<sequence>MKASLMLLLACVAVLALGARADTPEEPKELVQKVQEFAQKATAVAKDAFSRVQDSEVAQQARQWLAENAEVVKQRLAWLKEQLSDLLKKTPPA</sequence>
<dbReference type="AlphaFoldDB" id="A0A851FAW7"/>
<evidence type="ECO:0000313" key="16">
    <source>
        <dbReference type="Proteomes" id="UP000633448"/>
    </source>
</evidence>
<feature type="non-terminal residue" evidence="15">
    <location>
        <position position="93"/>
    </location>
</feature>
<name>A0A851FAW7_PITSO</name>
<dbReference type="GO" id="GO:0042157">
    <property type="term" value="P:lipoprotein metabolic process"/>
    <property type="evidence" value="ECO:0007669"/>
    <property type="project" value="InterPro"/>
</dbReference>
<keyword evidence="8" id="KW-0442">Lipid degradation</keyword>
<dbReference type="InterPro" id="IPR038195">
    <property type="entry name" value="Apo_CIII_sf"/>
</dbReference>
<accession>A0A851FAW7</accession>
<dbReference type="InterPro" id="IPR008403">
    <property type="entry name" value="Apo-CIII"/>
</dbReference>
<dbReference type="Proteomes" id="UP000633448">
    <property type="component" value="Unassembled WGS sequence"/>
</dbReference>
<dbReference type="GO" id="GO:0006869">
    <property type="term" value="P:lipid transport"/>
    <property type="evidence" value="ECO:0007669"/>
    <property type="project" value="UniProtKB-KW"/>
</dbReference>
<keyword evidence="10" id="KW-0443">Lipid metabolism</keyword>
<feature type="chain" id="PRO_5032873758" description="Apolipoprotein C-III" evidence="14">
    <location>
        <begin position="22"/>
        <end position="93"/>
    </location>
</feature>
<evidence type="ECO:0000256" key="14">
    <source>
        <dbReference type="SAM" id="SignalP"/>
    </source>
</evidence>
<evidence type="ECO:0000256" key="12">
    <source>
        <dbReference type="ARBA" id="ARBA00031173"/>
    </source>
</evidence>
<evidence type="ECO:0000256" key="11">
    <source>
        <dbReference type="ARBA" id="ARBA00023313"/>
    </source>
</evidence>
<evidence type="ECO:0000313" key="15">
    <source>
        <dbReference type="EMBL" id="NWI88827.1"/>
    </source>
</evidence>
<dbReference type="Pfam" id="PF05778">
    <property type="entry name" value="Apo-CIII"/>
    <property type="match status" value="1"/>
</dbReference>
<organism evidence="15 16">
    <name type="scientific">Pitta sordida</name>
    <name type="common">Hooded pitta</name>
    <dbReference type="NCBI Taxonomy" id="9163"/>
    <lineage>
        <taxon>Eukaryota</taxon>
        <taxon>Metazoa</taxon>
        <taxon>Chordata</taxon>
        <taxon>Craniata</taxon>
        <taxon>Vertebrata</taxon>
        <taxon>Euteleostomi</taxon>
        <taxon>Archelosauria</taxon>
        <taxon>Archosauria</taxon>
        <taxon>Dinosauria</taxon>
        <taxon>Saurischia</taxon>
        <taxon>Theropoda</taxon>
        <taxon>Coelurosauria</taxon>
        <taxon>Aves</taxon>
        <taxon>Neognathae</taxon>
        <taxon>Neoaves</taxon>
        <taxon>Telluraves</taxon>
        <taxon>Australaves</taxon>
        <taxon>Passeriformes</taxon>
        <taxon>Pittidae</taxon>
        <taxon>Pitta</taxon>
    </lineage>
</organism>
<dbReference type="GO" id="GO:0034361">
    <property type="term" value="C:very-low-density lipoprotein particle"/>
    <property type="evidence" value="ECO:0007669"/>
    <property type="project" value="UniProtKB-KW"/>
</dbReference>
<dbReference type="EMBL" id="WEKX01009683">
    <property type="protein sequence ID" value="NWI88827.1"/>
    <property type="molecule type" value="Genomic_DNA"/>
</dbReference>
<keyword evidence="11" id="KW-0850">VLDL</keyword>
<evidence type="ECO:0000256" key="9">
    <source>
        <dbReference type="ARBA" id="ARBA00023055"/>
    </source>
</evidence>
<dbReference type="GO" id="GO:0016042">
    <property type="term" value="P:lipid catabolic process"/>
    <property type="evidence" value="ECO:0007669"/>
    <property type="project" value="UniProtKB-KW"/>
</dbReference>
<dbReference type="PANTHER" id="PTHR14225:SF0">
    <property type="entry name" value="APOLIPOPROTEIN C-III"/>
    <property type="match status" value="1"/>
</dbReference>
<evidence type="ECO:0000256" key="13">
    <source>
        <dbReference type="ARBA" id="ARBA00045699"/>
    </source>
</evidence>
<evidence type="ECO:0000256" key="1">
    <source>
        <dbReference type="ARBA" id="ARBA00004613"/>
    </source>
</evidence>
<dbReference type="OrthoDB" id="9049572at2759"/>
<dbReference type="PANTHER" id="PTHR14225">
    <property type="entry name" value="APOLIPOPROTEIN C-III"/>
    <property type="match status" value="1"/>
</dbReference>
<evidence type="ECO:0000256" key="6">
    <source>
        <dbReference type="ARBA" id="ARBA00022525"/>
    </source>
</evidence>
<keyword evidence="4" id="KW-0813">Transport</keyword>
<evidence type="ECO:0000256" key="5">
    <source>
        <dbReference type="ARBA" id="ARBA00022513"/>
    </source>
</evidence>
<dbReference type="GO" id="GO:0042627">
    <property type="term" value="C:chylomicron"/>
    <property type="evidence" value="ECO:0007669"/>
    <property type="project" value="UniProtKB-KW"/>
</dbReference>
<keyword evidence="7 14" id="KW-0732">Signal</keyword>
<keyword evidence="9" id="KW-0445">Lipid transport</keyword>
<dbReference type="Gene3D" id="6.10.90.10">
    <property type="entry name" value="Apolipoprotein CIII"/>
    <property type="match status" value="1"/>
</dbReference>
<reference evidence="15" key="1">
    <citation type="submission" date="2019-10" db="EMBL/GenBank/DDBJ databases">
        <title>Bird 10,000 Genomes (B10K) Project - Family phase.</title>
        <authorList>
            <person name="Zhang G."/>
        </authorList>
    </citation>
    <scope>NUCLEOTIDE SEQUENCE</scope>
    <source>
        <strain evidence="15">B10K-DU-002-53</strain>
        <tissue evidence="15">Muscle</tissue>
    </source>
</reference>
<feature type="signal peptide" evidence="14">
    <location>
        <begin position="1"/>
        <end position="21"/>
    </location>
</feature>
<evidence type="ECO:0000256" key="10">
    <source>
        <dbReference type="ARBA" id="ARBA00023098"/>
    </source>
</evidence>
<evidence type="ECO:0000256" key="4">
    <source>
        <dbReference type="ARBA" id="ARBA00022448"/>
    </source>
</evidence>
<evidence type="ECO:0000256" key="3">
    <source>
        <dbReference type="ARBA" id="ARBA00015570"/>
    </source>
</evidence>
<comment type="subcellular location">
    <subcellularLocation>
        <location evidence="1">Secreted</location>
    </subcellularLocation>
</comment>
<keyword evidence="5" id="KW-0162">Chylomicron</keyword>